<evidence type="ECO:0000313" key="1">
    <source>
        <dbReference type="EMBL" id="RMC12133.1"/>
    </source>
</evidence>
<proteinExistence type="predicted"/>
<evidence type="ECO:0000313" key="2">
    <source>
        <dbReference type="Proteomes" id="UP000269221"/>
    </source>
</evidence>
<gene>
    <name evidence="1" type="ORF">DUI87_11268</name>
</gene>
<sequence length="104" mass="11100">MGNVDETLEGTFKTNLLLIALSRFGMGHEVTSEAVGWPGLGPAAPLGGQAGPSRDSEGRCLLREGLGWLSPFPLFASREEERLQFSSAGHMLRLRQKGPSHGPA</sequence>
<reference evidence="1 2" key="1">
    <citation type="submission" date="2018-07" db="EMBL/GenBank/DDBJ databases">
        <title>A high quality draft genome assembly of the barn swallow (H. rustica rustica).</title>
        <authorList>
            <person name="Formenti G."/>
            <person name="Chiara M."/>
            <person name="Poveda L."/>
            <person name="Francoijs K.-J."/>
            <person name="Bonisoli-Alquati A."/>
            <person name="Canova L."/>
            <person name="Gianfranceschi L."/>
            <person name="Horner D.S."/>
            <person name="Saino N."/>
        </authorList>
    </citation>
    <scope>NUCLEOTIDE SEQUENCE [LARGE SCALE GENOMIC DNA]</scope>
    <source>
        <strain evidence="1">Chelidonia</strain>
        <tissue evidence="1">Blood</tissue>
    </source>
</reference>
<name>A0A3M0KFZ8_HIRRU</name>
<dbReference type="EMBL" id="QRBI01000107">
    <property type="protein sequence ID" value="RMC12133.1"/>
    <property type="molecule type" value="Genomic_DNA"/>
</dbReference>
<dbReference type="Proteomes" id="UP000269221">
    <property type="component" value="Unassembled WGS sequence"/>
</dbReference>
<organism evidence="1 2">
    <name type="scientific">Hirundo rustica rustica</name>
    <dbReference type="NCBI Taxonomy" id="333673"/>
    <lineage>
        <taxon>Eukaryota</taxon>
        <taxon>Metazoa</taxon>
        <taxon>Chordata</taxon>
        <taxon>Craniata</taxon>
        <taxon>Vertebrata</taxon>
        <taxon>Euteleostomi</taxon>
        <taxon>Archelosauria</taxon>
        <taxon>Archosauria</taxon>
        <taxon>Dinosauria</taxon>
        <taxon>Saurischia</taxon>
        <taxon>Theropoda</taxon>
        <taxon>Coelurosauria</taxon>
        <taxon>Aves</taxon>
        <taxon>Neognathae</taxon>
        <taxon>Neoaves</taxon>
        <taxon>Telluraves</taxon>
        <taxon>Australaves</taxon>
        <taxon>Passeriformes</taxon>
        <taxon>Sylvioidea</taxon>
        <taxon>Hirundinidae</taxon>
        <taxon>Hirundo</taxon>
    </lineage>
</organism>
<accession>A0A3M0KFZ8</accession>
<protein>
    <submittedName>
        <fullName evidence="1">Uncharacterized protein</fullName>
    </submittedName>
</protein>
<dbReference type="AlphaFoldDB" id="A0A3M0KFZ8"/>
<comment type="caution">
    <text evidence="1">The sequence shown here is derived from an EMBL/GenBank/DDBJ whole genome shotgun (WGS) entry which is preliminary data.</text>
</comment>
<keyword evidence="2" id="KW-1185">Reference proteome</keyword>